<evidence type="ECO:0000313" key="4">
    <source>
        <dbReference type="Proteomes" id="UP000075606"/>
    </source>
</evidence>
<proteinExistence type="predicted"/>
<name>A0A150XAF4_9BACT</name>
<keyword evidence="1" id="KW-0732">Signal</keyword>
<evidence type="ECO:0000259" key="2">
    <source>
        <dbReference type="Pfam" id="PF14129"/>
    </source>
</evidence>
<gene>
    <name evidence="3" type="ORF">AWW68_07655</name>
</gene>
<dbReference type="AlphaFoldDB" id="A0A150XAF4"/>
<evidence type="ECO:0000256" key="1">
    <source>
        <dbReference type="SAM" id="SignalP"/>
    </source>
</evidence>
<keyword evidence="4" id="KW-1185">Reference proteome</keyword>
<sequence>MAYNMAKKLFLLTVALFLFSCKSDDSAVPDGILTQEQMVDLLIDIRIAEGMVGSVSMGLDSADAVYKALEKRIFREHGVDSASYVKSYNYYLQHPELYLDVTDIVIDSLKARNSKQFSDNY</sequence>
<comment type="caution">
    <text evidence="3">The sequence shown here is derived from an EMBL/GenBank/DDBJ whole genome shotgun (WGS) entry which is preliminary data.</text>
</comment>
<reference evidence="3 4" key="1">
    <citation type="submission" date="2016-01" db="EMBL/GenBank/DDBJ databases">
        <title>Genome sequencing of Roseivirga spongicola UST030701-084.</title>
        <authorList>
            <person name="Selvaratnam C."/>
            <person name="Thevarajoo S."/>
            <person name="Goh K.M."/>
            <person name="Ee R."/>
            <person name="Chan K.-G."/>
            <person name="Chong C.S."/>
        </authorList>
    </citation>
    <scope>NUCLEOTIDE SEQUENCE [LARGE SCALE GENOMIC DNA]</scope>
    <source>
        <strain evidence="3 4">UST030701-084</strain>
    </source>
</reference>
<accession>A0A150XAF4</accession>
<dbReference type="PROSITE" id="PS51257">
    <property type="entry name" value="PROKAR_LIPOPROTEIN"/>
    <property type="match status" value="1"/>
</dbReference>
<feature type="domain" description="DUF4296" evidence="2">
    <location>
        <begin position="29"/>
        <end position="113"/>
    </location>
</feature>
<feature type="chain" id="PRO_5007574368" description="DUF4296 domain-containing protein" evidence="1">
    <location>
        <begin position="28"/>
        <end position="121"/>
    </location>
</feature>
<protein>
    <recommendedName>
        <fullName evidence="2">DUF4296 domain-containing protein</fullName>
    </recommendedName>
</protein>
<dbReference type="Proteomes" id="UP000075606">
    <property type="component" value="Unassembled WGS sequence"/>
</dbReference>
<dbReference type="InterPro" id="IPR025381">
    <property type="entry name" value="DUF4296"/>
</dbReference>
<dbReference type="EMBL" id="LRPC01000012">
    <property type="protein sequence ID" value="KYG75701.1"/>
    <property type="molecule type" value="Genomic_DNA"/>
</dbReference>
<organism evidence="3 4">
    <name type="scientific">Roseivirga spongicola</name>
    <dbReference type="NCBI Taxonomy" id="333140"/>
    <lineage>
        <taxon>Bacteria</taxon>
        <taxon>Pseudomonadati</taxon>
        <taxon>Bacteroidota</taxon>
        <taxon>Cytophagia</taxon>
        <taxon>Cytophagales</taxon>
        <taxon>Roseivirgaceae</taxon>
        <taxon>Roseivirga</taxon>
    </lineage>
</organism>
<dbReference type="Pfam" id="PF14129">
    <property type="entry name" value="DUF4296"/>
    <property type="match status" value="1"/>
</dbReference>
<evidence type="ECO:0000313" key="3">
    <source>
        <dbReference type="EMBL" id="KYG75701.1"/>
    </source>
</evidence>
<dbReference type="STRING" id="333140.AWW68_07655"/>
<feature type="signal peptide" evidence="1">
    <location>
        <begin position="1"/>
        <end position="27"/>
    </location>
</feature>